<feature type="domain" description="N-acetyltransferase" evidence="4">
    <location>
        <begin position="11"/>
        <end position="178"/>
    </location>
</feature>
<dbReference type="Gene3D" id="3.40.630.30">
    <property type="match status" value="1"/>
</dbReference>
<protein>
    <submittedName>
        <fullName evidence="5">[SSU ribosomal protein S5P]-alanine acetyltransferase</fullName>
    </submittedName>
</protein>
<dbReference type="EMBL" id="QGGR01000020">
    <property type="protein sequence ID" value="PWK40127.1"/>
    <property type="molecule type" value="Genomic_DNA"/>
</dbReference>
<dbReference type="SUPFAM" id="SSF55729">
    <property type="entry name" value="Acyl-CoA N-acyltransferases (Nat)"/>
    <property type="match status" value="1"/>
</dbReference>
<dbReference type="GO" id="GO:0005840">
    <property type="term" value="C:ribosome"/>
    <property type="evidence" value="ECO:0007669"/>
    <property type="project" value="UniProtKB-KW"/>
</dbReference>
<dbReference type="CDD" id="cd04301">
    <property type="entry name" value="NAT_SF"/>
    <property type="match status" value="1"/>
</dbReference>
<evidence type="ECO:0000256" key="2">
    <source>
        <dbReference type="ARBA" id="ARBA00023315"/>
    </source>
</evidence>
<dbReference type="Proteomes" id="UP000245697">
    <property type="component" value="Unassembled WGS sequence"/>
</dbReference>
<sequence length="184" mass="20371">MSDAVVLPSGVVLRPLREDDAAAMLDAHLRNREHLAPYEFPRPESFFTLDGQRDRMRSIVAKEQAGEVVCRVMLRGDKVAGFACLTRITPVPLCGADLGYWMDAAEQGRGLASAAVEHLLRVARERRLHRIEAATSPGNVPSQKVLTKNGFVHYGTAHSHLFLNGGWQDSVLYERILSDDRPAV</sequence>
<dbReference type="InterPro" id="IPR000182">
    <property type="entry name" value="GNAT_dom"/>
</dbReference>
<keyword evidence="5" id="KW-0689">Ribosomal protein</keyword>
<accession>A0A316F5Z5</accession>
<dbReference type="InterPro" id="IPR051531">
    <property type="entry name" value="N-acetyltransferase"/>
</dbReference>
<comment type="caution">
    <text evidence="5">The sequence shown here is derived from an EMBL/GenBank/DDBJ whole genome shotgun (WGS) entry which is preliminary data.</text>
</comment>
<evidence type="ECO:0000259" key="4">
    <source>
        <dbReference type="PROSITE" id="PS51186"/>
    </source>
</evidence>
<reference evidence="5 6" key="1">
    <citation type="submission" date="2018-05" db="EMBL/GenBank/DDBJ databases">
        <title>Genomic Encyclopedia of Archaeal and Bacterial Type Strains, Phase II (KMG-II): from individual species to whole genera.</title>
        <authorList>
            <person name="Goeker M."/>
        </authorList>
    </citation>
    <scope>NUCLEOTIDE SEQUENCE [LARGE SCALE GENOMIC DNA]</scope>
    <source>
        <strain evidence="5 6">DSM 45184</strain>
    </source>
</reference>
<gene>
    <name evidence="5" type="ORF">BC793_12066</name>
</gene>
<dbReference type="AlphaFoldDB" id="A0A316F5Z5"/>
<dbReference type="OrthoDB" id="5242221at2"/>
<dbReference type="PANTHER" id="PTHR43792:SF8">
    <property type="entry name" value="[RIBOSOMAL PROTEIN US5]-ALANINE N-ACETYLTRANSFERASE"/>
    <property type="match status" value="1"/>
</dbReference>
<dbReference type="RefSeq" id="WP_109600081.1">
    <property type="nucleotide sequence ID" value="NZ_BONA01000074.1"/>
</dbReference>
<dbReference type="Pfam" id="PF13302">
    <property type="entry name" value="Acetyltransf_3"/>
    <property type="match status" value="1"/>
</dbReference>
<evidence type="ECO:0000256" key="3">
    <source>
        <dbReference type="ARBA" id="ARBA00038502"/>
    </source>
</evidence>
<name>A0A316F5Z5_9ACTN</name>
<dbReference type="InterPro" id="IPR016181">
    <property type="entry name" value="Acyl_CoA_acyltransferase"/>
</dbReference>
<proteinExistence type="inferred from homology"/>
<evidence type="ECO:0000313" key="5">
    <source>
        <dbReference type="EMBL" id="PWK40127.1"/>
    </source>
</evidence>
<evidence type="ECO:0000313" key="6">
    <source>
        <dbReference type="Proteomes" id="UP000245697"/>
    </source>
</evidence>
<keyword evidence="6" id="KW-1185">Reference proteome</keyword>
<dbReference type="GO" id="GO:0005737">
    <property type="term" value="C:cytoplasm"/>
    <property type="evidence" value="ECO:0007669"/>
    <property type="project" value="TreeGrafter"/>
</dbReference>
<keyword evidence="1 5" id="KW-0808">Transferase</keyword>
<comment type="similarity">
    <text evidence="3">Belongs to the acetyltransferase family. RimJ subfamily.</text>
</comment>
<keyword evidence="5" id="KW-0687">Ribonucleoprotein</keyword>
<dbReference type="PANTHER" id="PTHR43792">
    <property type="entry name" value="GNAT FAMILY, PUTATIVE (AFU_ORTHOLOGUE AFUA_3G00765)-RELATED-RELATED"/>
    <property type="match status" value="1"/>
</dbReference>
<dbReference type="GO" id="GO:0008999">
    <property type="term" value="F:protein-N-terminal-alanine acetyltransferase activity"/>
    <property type="evidence" value="ECO:0007669"/>
    <property type="project" value="TreeGrafter"/>
</dbReference>
<evidence type="ECO:0000256" key="1">
    <source>
        <dbReference type="ARBA" id="ARBA00022679"/>
    </source>
</evidence>
<keyword evidence="2" id="KW-0012">Acyltransferase</keyword>
<dbReference type="PROSITE" id="PS51186">
    <property type="entry name" value="GNAT"/>
    <property type="match status" value="1"/>
</dbReference>
<organism evidence="5 6">
    <name type="scientific">Actinoplanes xinjiangensis</name>
    <dbReference type="NCBI Taxonomy" id="512350"/>
    <lineage>
        <taxon>Bacteria</taxon>
        <taxon>Bacillati</taxon>
        <taxon>Actinomycetota</taxon>
        <taxon>Actinomycetes</taxon>
        <taxon>Micromonosporales</taxon>
        <taxon>Micromonosporaceae</taxon>
        <taxon>Actinoplanes</taxon>
    </lineage>
</organism>